<feature type="compositionally biased region" description="Low complexity" evidence="1">
    <location>
        <begin position="91"/>
        <end position="117"/>
    </location>
</feature>
<dbReference type="EMBL" id="CP042345">
    <property type="protein sequence ID" value="QEA14990.1"/>
    <property type="molecule type" value="Genomic_DNA"/>
</dbReference>
<dbReference type="OrthoDB" id="9988153at2"/>
<proteinExistence type="predicted"/>
<gene>
    <name evidence="2" type="ORF">FRF71_01930</name>
</gene>
<keyword evidence="3" id="KW-1185">Reference proteome</keyword>
<dbReference type="Proteomes" id="UP000321172">
    <property type="component" value="Chromosome"/>
</dbReference>
<evidence type="ECO:0000313" key="2">
    <source>
        <dbReference type="EMBL" id="QEA14990.1"/>
    </source>
</evidence>
<feature type="region of interest" description="Disordered" evidence="1">
    <location>
        <begin position="81"/>
        <end position="121"/>
    </location>
</feature>
<dbReference type="RefSeq" id="WP_147088971.1">
    <property type="nucleotide sequence ID" value="NZ_CP042345.1"/>
</dbReference>
<dbReference type="AlphaFoldDB" id="A0A5B8S096"/>
<feature type="compositionally biased region" description="Basic and acidic residues" evidence="1">
    <location>
        <begin position="81"/>
        <end position="90"/>
    </location>
</feature>
<dbReference type="KEGG" id="ngf:FRF71_01930"/>
<sequence length="141" mass="13844">MNMAVSGAVGRGHAAHARPANFGQLNSAIARGDLAVAQSAFTALNESTAPAAMAAKARGSMEAVGAAIASGDVEAARKSLADFRAGRRTEPAPSAEPAPVEAPALSPAPEPGASALPTQVSTTEQIIAMLAGTDSAAKTPA</sequence>
<accession>A0A5B8S096</accession>
<reference evidence="2 3" key="1">
    <citation type="journal article" date="2013" name="J. Microbiol. Biotechnol.">
        <title>Novosphingobium ginsenosidimutans sp. nov., with the ability to convert ginsenoside.</title>
        <authorList>
            <person name="Kim J.K."/>
            <person name="He D."/>
            <person name="Liu Q.M."/>
            <person name="Park H.Y."/>
            <person name="Jung M.S."/>
            <person name="Yoon M.H."/>
            <person name="Kim S.C."/>
            <person name="Im W.T."/>
        </authorList>
    </citation>
    <scope>NUCLEOTIDE SEQUENCE [LARGE SCALE GENOMIC DNA]</scope>
    <source>
        <strain evidence="2 3">FW-6</strain>
    </source>
</reference>
<evidence type="ECO:0000256" key="1">
    <source>
        <dbReference type="SAM" id="MobiDB-lite"/>
    </source>
</evidence>
<name>A0A5B8S096_9SPHN</name>
<evidence type="ECO:0000313" key="3">
    <source>
        <dbReference type="Proteomes" id="UP000321172"/>
    </source>
</evidence>
<protein>
    <submittedName>
        <fullName evidence="2">Uncharacterized protein</fullName>
    </submittedName>
</protein>
<organism evidence="2 3">
    <name type="scientific">Novosphingobium ginsenosidimutans</name>
    <dbReference type="NCBI Taxonomy" id="1176536"/>
    <lineage>
        <taxon>Bacteria</taxon>
        <taxon>Pseudomonadati</taxon>
        <taxon>Pseudomonadota</taxon>
        <taxon>Alphaproteobacteria</taxon>
        <taxon>Sphingomonadales</taxon>
        <taxon>Sphingomonadaceae</taxon>
        <taxon>Novosphingobium</taxon>
    </lineage>
</organism>